<dbReference type="Proteomes" id="UP000671913">
    <property type="component" value="Chromosome"/>
</dbReference>
<dbReference type="Pfam" id="PF01261">
    <property type="entry name" value="AP_endonuc_2"/>
    <property type="match status" value="1"/>
</dbReference>
<dbReference type="GO" id="GO:0016853">
    <property type="term" value="F:isomerase activity"/>
    <property type="evidence" value="ECO:0007669"/>
    <property type="project" value="UniProtKB-KW"/>
</dbReference>
<dbReference type="AlphaFoldDB" id="A0A975AVD4"/>
<protein>
    <submittedName>
        <fullName evidence="2">Sugar phosphate isomerase/epimerase</fullName>
    </submittedName>
</protein>
<proteinExistence type="predicted"/>
<dbReference type="KEGG" id="aaut:ACETAC_09680"/>
<reference evidence="2" key="1">
    <citation type="submission" date="2020-08" db="EMBL/GenBank/DDBJ databases">
        <title>Genomic insights into the carbon and energy metabolism of the first obligate autotrophic acetogenic bacterium Aceticella autotrophica gen. nov., sp. nov.</title>
        <authorList>
            <person name="Toshchakov S.V."/>
            <person name="Elcheninov A.G."/>
            <person name="Kublanov I.V."/>
            <person name="Frolov E.N."/>
            <person name="Lebedinsky A.V."/>
        </authorList>
    </citation>
    <scope>NUCLEOTIDE SEQUENCE</scope>
    <source>
        <strain evidence="2">3443-3Ac</strain>
    </source>
</reference>
<evidence type="ECO:0000313" key="3">
    <source>
        <dbReference type="Proteomes" id="UP000671913"/>
    </source>
</evidence>
<dbReference type="PROSITE" id="PS50206">
    <property type="entry name" value="RHODANESE_3"/>
    <property type="match status" value="1"/>
</dbReference>
<gene>
    <name evidence="2" type="ORF">ACETAC_09680</name>
</gene>
<keyword evidence="3" id="KW-1185">Reference proteome</keyword>
<keyword evidence="2" id="KW-0413">Isomerase</keyword>
<feature type="domain" description="Rhodanese" evidence="1">
    <location>
        <begin position="236"/>
        <end position="265"/>
    </location>
</feature>
<dbReference type="InterPro" id="IPR001763">
    <property type="entry name" value="Rhodanese-like_dom"/>
</dbReference>
<evidence type="ECO:0000313" key="2">
    <source>
        <dbReference type="EMBL" id="QSZ27118.1"/>
    </source>
</evidence>
<sequence>MIGFTLTGNWRKILETDLVFDKLRNFGCRSIELHLNPFNSAFSETLTLARLLLKRGWNLTIHAPTDSDFNILYYTESQDKVEFAYLTLLDVVYSLSVNYKQVILINFHGGQGTCCREELLESACRFVHWLVPLLENRYTGLKMALELLPYDPAYIRVGDRQEDLLYVSEGLNFAHFGFCWDIGHLRRNRELFNYGSVPKPDFIQHVIHTHVHEVDVRYRDHCPLGKGVFSATDDLKYLLDAGYKGVYNLELSFELAAEFGDPLEELFNSVKLLSEIIEIN</sequence>
<dbReference type="InterPro" id="IPR013022">
    <property type="entry name" value="Xyl_isomerase-like_TIM-brl"/>
</dbReference>
<dbReference type="EMBL" id="CP060096">
    <property type="protein sequence ID" value="QSZ27118.1"/>
    <property type="molecule type" value="Genomic_DNA"/>
</dbReference>
<evidence type="ECO:0000259" key="1">
    <source>
        <dbReference type="PROSITE" id="PS50206"/>
    </source>
</evidence>
<dbReference type="InterPro" id="IPR036237">
    <property type="entry name" value="Xyl_isomerase-like_sf"/>
</dbReference>
<name>A0A975AVD4_9THEO</name>
<accession>A0A975AVD4</accession>
<dbReference type="RefSeq" id="WP_284679805.1">
    <property type="nucleotide sequence ID" value="NZ_CP060096.1"/>
</dbReference>
<dbReference type="Gene3D" id="3.20.20.150">
    <property type="entry name" value="Divalent-metal-dependent TIM barrel enzymes"/>
    <property type="match status" value="1"/>
</dbReference>
<organism evidence="2 3">
    <name type="scientific">Aceticella autotrophica</name>
    <dbReference type="NCBI Taxonomy" id="2755338"/>
    <lineage>
        <taxon>Bacteria</taxon>
        <taxon>Bacillati</taxon>
        <taxon>Bacillota</taxon>
        <taxon>Clostridia</taxon>
        <taxon>Thermoanaerobacterales</taxon>
        <taxon>Thermoanaerobacteraceae</taxon>
        <taxon>Aceticella</taxon>
    </lineage>
</organism>
<dbReference type="SUPFAM" id="SSF51658">
    <property type="entry name" value="Xylose isomerase-like"/>
    <property type="match status" value="1"/>
</dbReference>